<reference evidence="3 4" key="1">
    <citation type="submission" date="2024-03" db="EMBL/GenBank/DDBJ databases">
        <title>Aureococcus anophagefferens CCMP1851 and Kratosvirus quantuckense: Draft genome of a second virus-susceptible host strain in the model system.</title>
        <authorList>
            <person name="Chase E."/>
            <person name="Truchon A.R."/>
            <person name="Schepens W."/>
            <person name="Wilhelm S.W."/>
        </authorList>
    </citation>
    <scope>NUCLEOTIDE SEQUENCE [LARGE SCALE GENOMIC DNA]</scope>
    <source>
        <strain evidence="3 4">CCMP1851</strain>
    </source>
</reference>
<dbReference type="InterPro" id="IPR005322">
    <property type="entry name" value="Peptidase_C69"/>
</dbReference>
<name>A0ABR1GB01_AURAN</name>
<feature type="signal peptide" evidence="2">
    <location>
        <begin position="1"/>
        <end position="23"/>
    </location>
</feature>
<accession>A0ABR1GB01</accession>
<organism evidence="3 4">
    <name type="scientific">Aureococcus anophagefferens</name>
    <name type="common">Harmful bloom alga</name>
    <dbReference type="NCBI Taxonomy" id="44056"/>
    <lineage>
        <taxon>Eukaryota</taxon>
        <taxon>Sar</taxon>
        <taxon>Stramenopiles</taxon>
        <taxon>Ochrophyta</taxon>
        <taxon>Pelagophyceae</taxon>
        <taxon>Pelagomonadales</taxon>
        <taxon>Pelagomonadaceae</taxon>
        <taxon>Aureococcus</taxon>
    </lineage>
</organism>
<proteinExistence type="inferred from homology"/>
<dbReference type="PANTHER" id="PTHR12994:SF17">
    <property type="entry name" value="LD30995P"/>
    <property type="match status" value="1"/>
</dbReference>
<dbReference type="EMBL" id="JBBJCI010000035">
    <property type="protein sequence ID" value="KAK7253295.1"/>
    <property type="molecule type" value="Genomic_DNA"/>
</dbReference>
<dbReference type="Proteomes" id="UP001363151">
    <property type="component" value="Unassembled WGS sequence"/>
</dbReference>
<gene>
    <name evidence="3" type="ORF">SO694_00001372</name>
</gene>
<feature type="chain" id="PRO_5046262199" evidence="2">
    <location>
        <begin position="24"/>
        <end position="734"/>
    </location>
</feature>
<evidence type="ECO:0000313" key="4">
    <source>
        <dbReference type="Proteomes" id="UP001363151"/>
    </source>
</evidence>
<evidence type="ECO:0000256" key="1">
    <source>
        <dbReference type="ARBA" id="ARBA00005705"/>
    </source>
</evidence>
<comment type="similarity">
    <text evidence="1">Belongs to the peptidase C69 family. Secernin subfamily.</text>
</comment>
<evidence type="ECO:0000256" key="2">
    <source>
        <dbReference type="SAM" id="SignalP"/>
    </source>
</evidence>
<sequence>MAASRHIPMGSLALFALLRATHACTTIVAKLGGTTFTTHTADCPDCDFRLAKIKRRVLPSSGTEEVMMYRRQYPREVSARAKTWDVAQLRGPTAAHVAFWSSDDFQRAQRAGNVAVEDIDAIAEEVGGLVGGATSLSYYEALFAIANEAGVTVGESTCYAALSAAPADPARDAAAGFTGAIYDIAALSRVALERCATARCAVRLMGLLAEAGGYYAAGMAGSEGGEGLSVADGDEGWMFHILPANTTDGKRASAVWAAMRVRDGEAVVCANAFVIRGVPAADGFGADGRDYLVSTNMVDAATHHDLHITYTSDGELDFYATYGGGSDPYNLKRQWRIYDRLAPSLELQPDDAVMAALHDRARRERVPFAKTDAELGDTGEFPAGVWPDLPKAYRDRVQGAYYPVAVAIETVATPTDAETLIDAANVVASLMREIYAGTKFDASLDLRGGAFGDPEELPGAPRRVSIQRTSFWHVGQSSLLLDRRRSTVLRYGQYLCQYSPHVGPFVPLLVAGDEEPPAELTSGSLFEAPAAFGDAAGAPRSLFWAAALLGGWSRQFFRVAQPEVAARRDAVEAANDAALLAALAGDGSDASFAKFNGAAAARATSETLDAFAAFVVKYRDGYVVTDRCGAVDDVTAKCDACPEDNPSSSYDISTKSMTYLDWWKAAVNPPAPFPPALVAEAPAATSSGLLAHAATFSLGAALAAALVTLRGARPPRSAAAAAAGYGAAPADDAL</sequence>
<keyword evidence="4" id="KW-1185">Reference proteome</keyword>
<keyword evidence="2" id="KW-0732">Signal</keyword>
<protein>
    <submittedName>
        <fullName evidence="3">Peptidase</fullName>
    </submittedName>
</protein>
<evidence type="ECO:0000313" key="3">
    <source>
        <dbReference type="EMBL" id="KAK7253295.1"/>
    </source>
</evidence>
<dbReference type="Pfam" id="PF03577">
    <property type="entry name" value="Peptidase_C69"/>
    <property type="match status" value="1"/>
</dbReference>
<dbReference type="PANTHER" id="PTHR12994">
    <property type="entry name" value="SECERNIN"/>
    <property type="match status" value="1"/>
</dbReference>
<comment type="caution">
    <text evidence="3">The sequence shown here is derived from an EMBL/GenBank/DDBJ whole genome shotgun (WGS) entry which is preliminary data.</text>
</comment>